<dbReference type="SUPFAM" id="SSF55781">
    <property type="entry name" value="GAF domain-like"/>
    <property type="match status" value="1"/>
</dbReference>
<dbReference type="InterPro" id="IPR016032">
    <property type="entry name" value="Sig_transdc_resp-reg_C-effctor"/>
</dbReference>
<dbReference type="GO" id="GO:0006355">
    <property type="term" value="P:regulation of DNA-templated transcription"/>
    <property type="evidence" value="ECO:0007669"/>
    <property type="project" value="InterPro"/>
</dbReference>
<dbReference type="AlphaFoldDB" id="A0A372M2G7"/>
<feature type="domain" description="HTH luxR-type" evidence="5">
    <location>
        <begin position="272"/>
        <end position="337"/>
    </location>
</feature>
<feature type="region of interest" description="Disordered" evidence="4">
    <location>
        <begin position="1"/>
        <end position="72"/>
    </location>
</feature>
<name>A0A372M2G7_9ACTN</name>
<dbReference type="SUPFAM" id="SSF46894">
    <property type="entry name" value="C-terminal effector domain of the bipartite response regulators"/>
    <property type="match status" value="1"/>
</dbReference>
<evidence type="ECO:0000313" key="7">
    <source>
        <dbReference type="Proteomes" id="UP000263094"/>
    </source>
</evidence>
<keyword evidence="2" id="KW-0238">DNA-binding</keyword>
<dbReference type="InterPro" id="IPR029016">
    <property type="entry name" value="GAF-like_dom_sf"/>
</dbReference>
<keyword evidence="3" id="KW-0804">Transcription</keyword>
<dbReference type="PANTHER" id="PTHR44688:SF16">
    <property type="entry name" value="DNA-BINDING TRANSCRIPTIONAL ACTIVATOR DEVR_DOSR"/>
    <property type="match status" value="1"/>
</dbReference>
<dbReference type="GO" id="GO:0003677">
    <property type="term" value="F:DNA binding"/>
    <property type="evidence" value="ECO:0007669"/>
    <property type="project" value="UniProtKB-KW"/>
</dbReference>
<organism evidence="6 7">
    <name type="scientific">Streptomyces triticagri</name>
    <dbReference type="NCBI Taxonomy" id="2293568"/>
    <lineage>
        <taxon>Bacteria</taxon>
        <taxon>Bacillati</taxon>
        <taxon>Actinomycetota</taxon>
        <taxon>Actinomycetes</taxon>
        <taxon>Kitasatosporales</taxon>
        <taxon>Streptomycetaceae</taxon>
        <taxon>Streptomyces</taxon>
    </lineage>
</organism>
<proteinExistence type="predicted"/>
<evidence type="ECO:0000256" key="3">
    <source>
        <dbReference type="ARBA" id="ARBA00023163"/>
    </source>
</evidence>
<keyword evidence="7" id="KW-1185">Reference proteome</keyword>
<dbReference type="PANTHER" id="PTHR44688">
    <property type="entry name" value="DNA-BINDING TRANSCRIPTIONAL ACTIVATOR DEVR_DOSR"/>
    <property type="match status" value="1"/>
</dbReference>
<feature type="compositionally biased region" description="Acidic residues" evidence="4">
    <location>
        <begin position="50"/>
        <end position="63"/>
    </location>
</feature>
<evidence type="ECO:0000256" key="4">
    <source>
        <dbReference type="SAM" id="MobiDB-lite"/>
    </source>
</evidence>
<dbReference type="InterPro" id="IPR036388">
    <property type="entry name" value="WH-like_DNA-bd_sf"/>
</dbReference>
<dbReference type="Proteomes" id="UP000263094">
    <property type="component" value="Unassembled WGS sequence"/>
</dbReference>
<dbReference type="SMART" id="SM00421">
    <property type="entry name" value="HTH_LUXR"/>
    <property type="match status" value="1"/>
</dbReference>
<evidence type="ECO:0000256" key="2">
    <source>
        <dbReference type="ARBA" id="ARBA00023125"/>
    </source>
</evidence>
<comment type="caution">
    <text evidence="6">The sequence shown here is derived from an EMBL/GenBank/DDBJ whole genome shotgun (WGS) entry which is preliminary data.</text>
</comment>
<dbReference type="PROSITE" id="PS50043">
    <property type="entry name" value="HTH_LUXR_2"/>
    <property type="match status" value="1"/>
</dbReference>
<dbReference type="InterPro" id="IPR000792">
    <property type="entry name" value="Tscrpt_reg_LuxR_C"/>
</dbReference>
<accession>A0A372M2G7</accession>
<dbReference type="EMBL" id="QUAK01000116">
    <property type="protein sequence ID" value="RFU84673.1"/>
    <property type="molecule type" value="Genomic_DNA"/>
</dbReference>
<sequence length="340" mass="36087">MRSSHRAGGVAATVPRGHLPGIDAARRSSASWPRTARPGTPERGRGPSTEDGEDEEVAEEVAEESAPARRRDNADAFRTALRAVRREVGVPLAFAGDAAQPTLRLSYFNGNRTDGLRGLLVQRGFGLGGRVLDEARPGTVHDYATAGTITHDYDAPVLAEGIYAVTAVPVVVRGTAQGVLYGAIRESVALGDRVTEGLVRVARRLAGELTVRQEVDRRVEQQLAAAREAAEARVSERLREAHAELRSVSAAVDDPDLRQRLQRIALRLQPQDGTPAVVLTARETDVLAQVAVGCTNAETAARLGVKPETVKSHLSSALAKLGAGNRQAAVVAARRAGLLP</sequence>
<reference evidence="6 7" key="1">
    <citation type="submission" date="2018-08" db="EMBL/GenBank/DDBJ databases">
        <title>Isolation, diversity and antifungal activity of Actinobacteria from wheat.</title>
        <authorList>
            <person name="Han C."/>
        </authorList>
    </citation>
    <scope>NUCLEOTIDE SEQUENCE [LARGE SCALE GENOMIC DNA]</scope>
    <source>
        <strain evidence="6 7">NEAU-YY421</strain>
    </source>
</reference>
<dbReference type="Pfam" id="PF00196">
    <property type="entry name" value="GerE"/>
    <property type="match status" value="1"/>
</dbReference>
<evidence type="ECO:0000313" key="6">
    <source>
        <dbReference type="EMBL" id="RFU84673.1"/>
    </source>
</evidence>
<evidence type="ECO:0000256" key="1">
    <source>
        <dbReference type="ARBA" id="ARBA00023015"/>
    </source>
</evidence>
<protein>
    <submittedName>
        <fullName evidence="6">LuxR family transcriptional regulator</fullName>
    </submittedName>
</protein>
<keyword evidence="1" id="KW-0805">Transcription regulation</keyword>
<gene>
    <name evidence="6" type="ORF">DY218_21390</name>
</gene>
<dbReference type="Gene3D" id="3.30.450.40">
    <property type="match status" value="1"/>
</dbReference>
<dbReference type="CDD" id="cd06170">
    <property type="entry name" value="LuxR_C_like"/>
    <property type="match status" value="1"/>
</dbReference>
<dbReference type="Gene3D" id="1.10.10.10">
    <property type="entry name" value="Winged helix-like DNA-binding domain superfamily/Winged helix DNA-binding domain"/>
    <property type="match status" value="1"/>
</dbReference>
<dbReference type="OrthoDB" id="4069167at2"/>
<dbReference type="PRINTS" id="PR00038">
    <property type="entry name" value="HTHLUXR"/>
</dbReference>
<evidence type="ECO:0000259" key="5">
    <source>
        <dbReference type="PROSITE" id="PS50043"/>
    </source>
</evidence>